<dbReference type="Gene3D" id="3.30.1240.10">
    <property type="match status" value="1"/>
</dbReference>
<dbReference type="PANTHER" id="PTHR10000">
    <property type="entry name" value="PHOSPHOSERINE PHOSPHATASE"/>
    <property type="match status" value="1"/>
</dbReference>
<dbReference type="OrthoDB" id="9781413at2"/>
<reference evidence="1 2" key="1">
    <citation type="submission" date="2018-06" db="EMBL/GenBank/DDBJ databases">
        <authorList>
            <consortium name="Pathogen Informatics"/>
            <person name="Doyle S."/>
        </authorList>
    </citation>
    <scope>NUCLEOTIDE SEQUENCE [LARGE SCALE GENOMIC DNA]</scope>
    <source>
        <strain evidence="1 2">NCTC13335</strain>
    </source>
</reference>
<organism evidence="1 2">
    <name type="scientific">Haemophilus pittmaniae</name>
    <dbReference type="NCBI Taxonomy" id="249188"/>
    <lineage>
        <taxon>Bacteria</taxon>
        <taxon>Pseudomonadati</taxon>
        <taxon>Pseudomonadota</taxon>
        <taxon>Gammaproteobacteria</taxon>
        <taxon>Pasteurellales</taxon>
        <taxon>Pasteurellaceae</taxon>
        <taxon>Haemophilus</taxon>
    </lineage>
</organism>
<dbReference type="InterPro" id="IPR036412">
    <property type="entry name" value="HAD-like_sf"/>
</dbReference>
<dbReference type="SFLD" id="SFLDS00003">
    <property type="entry name" value="Haloacid_Dehalogenase"/>
    <property type="match status" value="1"/>
</dbReference>
<dbReference type="SUPFAM" id="SSF56784">
    <property type="entry name" value="HAD-like"/>
    <property type="match status" value="1"/>
</dbReference>
<proteinExistence type="predicted"/>
<dbReference type="Pfam" id="PF08282">
    <property type="entry name" value="Hydrolase_3"/>
    <property type="match status" value="1"/>
</dbReference>
<protein>
    <submittedName>
        <fullName evidence="1">Haloacid dehalogenase-like protein</fullName>
    </submittedName>
</protein>
<dbReference type="NCBIfam" id="TIGR01484">
    <property type="entry name" value="HAD-SF-IIB"/>
    <property type="match status" value="1"/>
</dbReference>
<dbReference type="GO" id="GO:0005829">
    <property type="term" value="C:cytosol"/>
    <property type="evidence" value="ECO:0007669"/>
    <property type="project" value="TreeGrafter"/>
</dbReference>
<dbReference type="InterPro" id="IPR006379">
    <property type="entry name" value="HAD-SF_hydro_IIB"/>
</dbReference>
<evidence type="ECO:0000313" key="2">
    <source>
        <dbReference type="Proteomes" id="UP000255264"/>
    </source>
</evidence>
<name>A0A377J128_9PAST</name>
<dbReference type="GO" id="GO:0016791">
    <property type="term" value="F:phosphatase activity"/>
    <property type="evidence" value="ECO:0007669"/>
    <property type="project" value="UniProtKB-ARBA"/>
</dbReference>
<dbReference type="PANTHER" id="PTHR10000:SF8">
    <property type="entry name" value="HAD SUPERFAMILY HYDROLASE-LIKE, TYPE 3"/>
    <property type="match status" value="1"/>
</dbReference>
<dbReference type="InterPro" id="IPR023214">
    <property type="entry name" value="HAD_sf"/>
</dbReference>
<evidence type="ECO:0000313" key="1">
    <source>
        <dbReference type="EMBL" id="STO94211.1"/>
    </source>
</evidence>
<dbReference type="AlphaFoldDB" id="A0A377J128"/>
<dbReference type="Proteomes" id="UP000255264">
    <property type="component" value="Unassembled WGS sequence"/>
</dbReference>
<sequence length="259" mass="28710">MYKAVFSDFDGTLLTSEHKISPKTQAAIERITAKGIPFVPISARSPKGIWPYADQLGVDLIVAFSGALILNRQGEVLYSVQIDPQDVALLNAEFIDFPALATNYYFFDDCVTNDLQNRWVQYEIGVTHIEMLQGEKGKVYPAHKIQVIGEPEEILQLENRLKAKFPHLSIHRSLDSFLEIMEKSASKGQAVRFLESYLNVTTEQAVAFGDNFNDLDMLENVGLGVAMANAPEAIKAAANRVTASNNEDGIALVLNEVFE</sequence>
<dbReference type="Gene3D" id="3.40.50.1000">
    <property type="entry name" value="HAD superfamily/HAD-like"/>
    <property type="match status" value="1"/>
</dbReference>
<accession>A0A377J128</accession>
<dbReference type="EMBL" id="UGHS01000004">
    <property type="protein sequence ID" value="STO94211.1"/>
    <property type="molecule type" value="Genomic_DNA"/>
</dbReference>
<dbReference type="SFLD" id="SFLDG01140">
    <property type="entry name" value="C2.B:_Phosphomannomutase_and_P"/>
    <property type="match status" value="1"/>
</dbReference>
<gene>
    <name evidence="1" type="ORF">NCTC13335_02137</name>
</gene>
<dbReference type="NCBIfam" id="TIGR00099">
    <property type="entry name" value="Cof-subfamily"/>
    <property type="match status" value="1"/>
</dbReference>
<dbReference type="GO" id="GO:0000287">
    <property type="term" value="F:magnesium ion binding"/>
    <property type="evidence" value="ECO:0007669"/>
    <property type="project" value="UniProtKB-ARBA"/>
</dbReference>
<dbReference type="RefSeq" id="WP_115003684.1">
    <property type="nucleotide sequence ID" value="NZ_UGHS01000004.1"/>
</dbReference>
<dbReference type="PROSITE" id="PS01229">
    <property type="entry name" value="COF_2"/>
    <property type="match status" value="1"/>
</dbReference>
<dbReference type="CDD" id="cd07516">
    <property type="entry name" value="HAD_Pase"/>
    <property type="match status" value="1"/>
</dbReference>
<dbReference type="InterPro" id="IPR000150">
    <property type="entry name" value="Cof"/>
</dbReference>
<dbReference type="PROSITE" id="PS01228">
    <property type="entry name" value="COF_1"/>
    <property type="match status" value="1"/>
</dbReference>
<keyword evidence="2" id="KW-1185">Reference proteome</keyword>